<comment type="subcellular location">
    <subcellularLocation>
        <location evidence="1">Mitochondrion inner membrane</location>
        <topology evidence="1">Single-pass membrane protein</topology>
    </subcellularLocation>
</comment>
<sequence length="175" mass="19300">MSPLSSSLRQAVATASRASTRTTLRSYASPAISVTSTRSNTSAPSLANIEATWTHLPKEERYEVYKQLHDLQKKDWKELSRDEKRAAYYIAFGPHGPRKPIHGDGYGMQVALGTAGIVGASVLAFLTVRHFGQPLPETMTKEYQEQSNEYMRSQNMNPISGVSSEGYKGKGMVQS</sequence>
<comment type="similarity">
    <text evidence="3">Belongs to the cytochrome c oxidase IV family.</text>
</comment>
<dbReference type="InParanoid" id="A0A1Y1U943"/>
<dbReference type="InterPro" id="IPR004203">
    <property type="entry name" value="Cyt_c_oxidase_su4_fam"/>
</dbReference>
<dbReference type="GO" id="GO:0006123">
    <property type="term" value="P:mitochondrial electron transport, cytochrome c to oxygen"/>
    <property type="evidence" value="ECO:0007669"/>
    <property type="project" value="InterPro"/>
</dbReference>
<dbReference type="Gene3D" id="1.10.442.10">
    <property type="entry name" value="Cytochrome c oxidase subunit IV"/>
    <property type="match status" value="1"/>
</dbReference>
<keyword evidence="6" id="KW-0809">Transit peptide</keyword>
<dbReference type="PANTHER" id="PTHR10707:SF10">
    <property type="entry name" value="CYTOCHROME C OXIDASE SUBUNIT 4"/>
    <property type="match status" value="1"/>
</dbReference>
<dbReference type="SUPFAM" id="SSF81406">
    <property type="entry name" value="Mitochondrial cytochrome c oxidase subunit IV"/>
    <property type="match status" value="1"/>
</dbReference>
<evidence type="ECO:0000256" key="11">
    <source>
        <dbReference type="SAM" id="MobiDB-lite"/>
    </source>
</evidence>
<evidence type="ECO:0000256" key="4">
    <source>
        <dbReference type="ARBA" id="ARBA00022692"/>
    </source>
</evidence>
<evidence type="ECO:0000256" key="3">
    <source>
        <dbReference type="ARBA" id="ARBA00008135"/>
    </source>
</evidence>
<keyword evidence="8" id="KW-0560">Oxidoreductase</keyword>
<keyword evidence="9" id="KW-0496">Mitochondrion</keyword>
<dbReference type="STRING" id="4999.A0A1Y1U943"/>
<evidence type="ECO:0000256" key="9">
    <source>
        <dbReference type="ARBA" id="ARBA00023128"/>
    </source>
</evidence>
<evidence type="ECO:0000256" key="6">
    <source>
        <dbReference type="ARBA" id="ARBA00022946"/>
    </source>
</evidence>
<dbReference type="RefSeq" id="XP_021868811.1">
    <property type="nucleotide sequence ID" value="XM_022016887.1"/>
</dbReference>
<proteinExistence type="inferred from homology"/>
<keyword evidence="5" id="KW-0999">Mitochondrion inner membrane</keyword>
<dbReference type="PANTHER" id="PTHR10707">
    <property type="entry name" value="CYTOCHROME C OXIDASE SUBUNIT IV"/>
    <property type="match status" value="1"/>
</dbReference>
<dbReference type="GeneID" id="33558696"/>
<evidence type="ECO:0000256" key="10">
    <source>
        <dbReference type="ARBA" id="ARBA00023136"/>
    </source>
</evidence>
<evidence type="ECO:0000313" key="13">
    <source>
        <dbReference type="Proteomes" id="UP000193218"/>
    </source>
</evidence>
<evidence type="ECO:0000313" key="12">
    <source>
        <dbReference type="EMBL" id="ORX34548.1"/>
    </source>
</evidence>
<dbReference type="FunFam" id="1.10.442.10:FF:000002">
    <property type="entry name" value="Cytochrome c oxidase subunit V"/>
    <property type="match status" value="1"/>
</dbReference>
<dbReference type="EMBL" id="NBSH01000014">
    <property type="protein sequence ID" value="ORX34548.1"/>
    <property type="molecule type" value="Genomic_DNA"/>
</dbReference>
<reference evidence="12 13" key="1">
    <citation type="submission" date="2017-03" db="EMBL/GenBank/DDBJ databases">
        <title>Widespread Adenine N6-methylation of Active Genes in Fungi.</title>
        <authorList>
            <consortium name="DOE Joint Genome Institute"/>
            <person name="Mondo S.J."/>
            <person name="Dannebaum R.O."/>
            <person name="Kuo R.C."/>
            <person name="Louie K.B."/>
            <person name="Bewick A.J."/>
            <person name="Labutti K."/>
            <person name="Haridas S."/>
            <person name="Kuo A."/>
            <person name="Salamov A."/>
            <person name="Ahrendt S.R."/>
            <person name="Lau R."/>
            <person name="Bowen B.P."/>
            <person name="Lipzen A."/>
            <person name="Sullivan W."/>
            <person name="Andreopoulos W.B."/>
            <person name="Clum A."/>
            <person name="Lindquist E."/>
            <person name="Daum C."/>
            <person name="Northen T.R."/>
            <person name="Ramamoorthy G."/>
            <person name="Schmitz R.J."/>
            <person name="Gryganskyi A."/>
            <person name="Culley D."/>
            <person name="Magnuson J."/>
            <person name="James T.Y."/>
            <person name="O'Malley M.A."/>
            <person name="Stajich J.E."/>
            <person name="Spatafora J.W."/>
            <person name="Visel A."/>
            <person name="Grigoriev I.V."/>
        </authorList>
    </citation>
    <scope>NUCLEOTIDE SEQUENCE [LARGE SCALE GENOMIC DNA]</scope>
    <source>
        <strain evidence="12 13">NRRL Y-17943</strain>
    </source>
</reference>
<keyword evidence="10" id="KW-0472">Membrane</keyword>
<dbReference type="Proteomes" id="UP000193218">
    <property type="component" value="Unassembled WGS sequence"/>
</dbReference>
<evidence type="ECO:0000256" key="1">
    <source>
        <dbReference type="ARBA" id="ARBA00004434"/>
    </source>
</evidence>
<evidence type="ECO:0000256" key="2">
    <source>
        <dbReference type="ARBA" id="ARBA00004673"/>
    </source>
</evidence>
<dbReference type="GO" id="GO:0045277">
    <property type="term" value="C:respiratory chain complex IV"/>
    <property type="evidence" value="ECO:0007669"/>
    <property type="project" value="InterPro"/>
</dbReference>
<organism evidence="12 13">
    <name type="scientific">Kockovaella imperatae</name>
    <dbReference type="NCBI Taxonomy" id="4999"/>
    <lineage>
        <taxon>Eukaryota</taxon>
        <taxon>Fungi</taxon>
        <taxon>Dikarya</taxon>
        <taxon>Basidiomycota</taxon>
        <taxon>Agaricomycotina</taxon>
        <taxon>Tremellomycetes</taxon>
        <taxon>Tremellales</taxon>
        <taxon>Cuniculitremaceae</taxon>
        <taxon>Kockovaella</taxon>
    </lineage>
</organism>
<gene>
    <name evidence="12" type="ORF">BD324DRAFT_636345</name>
</gene>
<feature type="region of interest" description="Disordered" evidence="11">
    <location>
        <begin position="141"/>
        <end position="175"/>
    </location>
</feature>
<dbReference type="FunCoup" id="A0A1Y1U943">
    <property type="interactions" value="69"/>
</dbReference>
<dbReference type="AlphaFoldDB" id="A0A1Y1U943"/>
<dbReference type="CDD" id="cd00922">
    <property type="entry name" value="Cyt_c_Oxidase_IV"/>
    <property type="match status" value="1"/>
</dbReference>
<dbReference type="OrthoDB" id="186013at2759"/>
<keyword evidence="7" id="KW-1133">Transmembrane helix</keyword>
<protein>
    <submittedName>
        <fullName evidence="12">Cytochrome c oxidase subunit V</fullName>
    </submittedName>
</protein>
<accession>A0A1Y1U943</accession>
<dbReference type="InterPro" id="IPR036639">
    <property type="entry name" value="Cyt_c_oxidase_su4_sf"/>
</dbReference>
<feature type="compositionally biased region" description="Polar residues" evidence="11">
    <location>
        <begin position="145"/>
        <end position="163"/>
    </location>
</feature>
<dbReference type="Pfam" id="PF02936">
    <property type="entry name" value="COX4"/>
    <property type="match status" value="1"/>
</dbReference>
<comment type="caution">
    <text evidence="12">The sequence shown here is derived from an EMBL/GenBank/DDBJ whole genome shotgun (WGS) entry which is preliminary data.</text>
</comment>
<name>A0A1Y1U943_9TREE</name>
<dbReference type="GO" id="GO:0005743">
    <property type="term" value="C:mitochondrial inner membrane"/>
    <property type="evidence" value="ECO:0007669"/>
    <property type="project" value="UniProtKB-SubCell"/>
</dbReference>
<evidence type="ECO:0000256" key="5">
    <source>
        <dbReference type="ARBA" id="ARBA00022792"/>
    </source>
</evidence>
<evidence type="ECO:0000256" key="7">
    <source>
        <dbReference type="ARBA" id="ARBA00022989"/>
    </source>
</evidence>
<comment type="pathway">
    <text evidence="2">Energy metabolism; oxidative phosphorylation.</text>
</comment>
<evidence type="ECO:0000256" key="8">
    <source>
        <dbReference type="ARBA" id="ARBA00023002"/>
    </source>
</evidence>
<keyword evidence="4" id="KW-0812">Transmembrane</keyword>
<dbReference type="GO" id="GO:0016491">
    <property type="term" value="F:oxidoreductase activity"/>
    <property type="evidence" value="ECO:0007669"/>
    <property type="project" value="UniProtKB-KW"/>
</dbReference>
<keyword evidence="13" id="KW-1185">Reference proteome</keyword>